<keyword evidence="11" id="KW-1185">Reference proteome</keyword>
<feature type="transmembrane region" description="Helical" evidence="6">
    <location>
        <begin position="6"/>
        <end position="25"/>
    </location>
</feature>
<evidence type="ECO:0000256" key="6">
    <source>
        <dbReference type="SAM" id="Phobius"/>
    </source>
</evidence>
<evidence type="ECO:0000313" key="8">
    <source>
        <dbReference type="EMBL" id="CAF0735592.1"/>
    </source>
</evidence>
<evidence type="ECO:0000256" key="1">
    <source>
        <dbReference type="ARBA" id="ARBA00023186"/>
    </source>
</evidence>
<dbReference type="InterPro" id="IPR036869">
    <property type="entry name" value="J_dom_sf"/>
</dbReference>
<dbReference type="GO" id="GO:0051787">
    <property type="term" value="F:misfolded protein binding"/>
    <property type="evidence" value="ECO:0007669"/>
    <property type="project" value="TreeGrafter"/>
</dbReference>
<reference evidence="8" key="1">
    <citation type="submission" date="2021-02" db="EMBL/GenBank/DDBJ databases">
        <authorList>
            <person name="Nowell W R."/>
        </authorList>
    </citation>
    <scope>NUCLEOTIDE SEQUENCE</scope>
</reference>
<feature type="domain" description="J" evidence="7">
    <location>
        <begin position="23"/>
        <end position="87"/>
    </location>
</feature>
<comment type="caution">
    <text evidence="8">The sequence shown here is derived from an EMBL/GenBank/DDBJ whole genome shotgun (WGS) entry which is preliminary data.</text>
</comment>
<evidence type="ECO:0000313" key="9">
    <source>
        <dbReference type="EMBL" id="CAF0816714.1"/>
    </source>
</evidence>
<name>A0A813NB93_9BILA</name>
<protein>
    <recommendedName>
        <fullName evidence="2">DnaJ homolog subfamily B member 9</fullName>
    </recommendedName>
    <alternativeName>
        <fullName evidence="3">Endoplasmic reticulum DNA J domain-containing protein 4</fullName>
    </alternativeName>
</protein>
<dbReference type="EMBL" id="CAJNOH010000006">
    <property type="protein sequence ID" value="CAF0735592.1"/>
    <property type="molecule type" value="Genomic_DNA"/>
</dbReference>
<dbReference type="SMART" id="SM00271">
    <property type="entry name" value="DnaJ"/>
    <property type="match status" value="1"/>
</dbReference>
<dbReference type="PANTHER" id="PTHR44360">
    <property type="entry name" value="DNAJ HOMOLOG SUBFAMILY B MEMBER 9"/>
    <property type="match status" value="1"/>
</dbReference>
<sequence length="200" mass="23630">MNSSIWIQLVTLIVCIIIVACKDYYEILGVKRDASDKEIKRRFRQLALKYHPDKNKDPKAEDKFRSIAEAYDILNDPTKREQYDWHGHESFTSSNSNHYSNFHFNMNDFFQHFDSDSSDFYQADHNHFGFNFDSLFDNEDDSYETDYYSNGNYFDFGDFGSDLFDRSDNMYVHTSDSSQRHCRTYTTRQGNTVSTVTECS</sequence>
<dbReference type="CDD" id="cd06257">
    <property type="entry name" value="DnaJ"/>
    <property type="match status" value="1"/>
</dbReference>
<evidence type="ECO:0000313" key="11">
    <source>
        <dbReference type="Proteomes" id="UP000663870"/>
    </source>
</evidence>
<dbReference type="InterPro" id="IPR018253">
    <property type="entry name" value="DnaJ_domain_CS"/>
</dbReference>
<dbReference type="Proteomes" id="UP000663854">
    <property type="component" value="Unassembled WGS sequence"/>
</dbReference>
<evidence type="ECO:0000256" key="5">
    <source>
        <dbReference type="ARBA" id="ARBA00046365"/>
    </source>
</evidence>
<comment type="subunit">
    <text evidence="5">Interacts with HSPA5/BiP; interaction is direct. Interacts with ERN1/IRE1 (via the luminal region). Interacts with DERL1.</text>
</comment>
<accession>A0A813NB93</accession>
<dbReference type="PROSITE" id="PS50076">
    <property type="entry name" value="DNAJ_2"/>
    <property type="match status" value="1"/>
</dbReference>
<evidence type="ECO:0000256" key="4">
    <source>
        <dbReference type="ARBA" id="ARBA00045428"/>
    </source>
</evidence>
<gene>
    <name evidence="9" type="ORF">JXQ802_LOCUS4989</name>
    <name evidence="8" type="ORF">PYM288_LOCUS1243</name>
</gene>
<keyword evidence="6" id="KW-1133">Transmembrane helix</keyword>
<keyword evidence="6" id="KW-0812">Transmembrane</keyword>
<dbReference type="PRINTS" id="PR00625">
    <property type="entry name" value="JDOMAIN"/>
</dbReference>
<evidence type="ECO:0000256" key="3">
    <source>
        <dbReference type="ARBA" id="ARBA00041533"/>
    </source>
</evidence>
<dbReference type="Pfam" id="PF00226">
    <property type="entry name" value="DnaJ"/>
    <property type="match status" value="1"/>
</dbReference>
<dbReference type="EMBL" id="CAJNOL010000072">
    <property type="protein sequence ID" value="CAF0816714.1"/>
    <property type="molecule type" value="Genomic_DNA"/>
</dbReference>
<evidence type="ECO:0000313" key="10">
    <source>
        <dbReference type="Proteomes" id="UP000663854"/>
    </source>
</evidence>
<comment type="function">
    <text evidence="4">Co-chaperone for Hsp70 protein HSPA5/BiP that acts as a key repressor of the ERN1/IRE1-mediated unfolded protein response (UPR). J domain-containing co-chaperones stimulate the ATPase activity of Hsp70 proteins and are required for efficient substrate recognition by Hsp70 proteins. In the unstressed endoplasmic reticulum, interacts with the luminal region of ERN1/IRE1 and selectively recruits HSPA5/BiP: HSPA5/BiP disrupts the dimerization of the active ERN1/IRE1 luminal region, thereby inactivating ERN1/IRE1. Also involved in endoplasmic reticulum-associated degradation (ERAD) of misfolded proteins. Required for survival of B-cell progenitors and normal antibody production.</text>
</comment>
<dbReference type="PANTHER" id="PTHR44360:SF1">
    <property type="entry name" value="DNAJ HOMOLOG SUBFAMILY B MEMBER 9"/>
    <property type="match status" value="1"/>
</dbReference>
<evidence type="ECO:0000256" key="2">
    <source>
        <dbReference type="ARBA" id="ARBA00040158"/>
    </source>
</evidence>
<dbReference type="GO" id="GO:0051087">
    <property type="term" value="F:protein-folding chaperone binding"/>
    <property type="evidence" value="ECO:0007669"/>
    <property type="project" value="TreeGrafter"/>
</dbReference>
<keyword evidence="1" id="KW-0143">Chaperone</keyword>
<dbReference type="PROSITE" id="PS00636">
    <property type="entry name" value="DNAJ_1"/>
    <property type="match status" value="1"/>
</dbReference>
<dbReference type="Gene3D" id="1.10.287.110">
    <property type="entry name" value="DnaJ domain"/>
    <property type="match status" value="1"/>
</dbReference>
<dbReference type="InterPro" id="IPR051948">
    <property type="entry name" value="Hsp70_co-chaperone_J-domain"/>
</dbReference>
<proteinExistence type="predicted"/>
<dbReference type="GO" id="GO:0036503">
    <property type="term" value="P:ERAD pathway"/>
    <property type="evidence" value="ECO:0007669"/>
    <property type="project" value="TreeGrafter"/>
</dbReference>
<organism evidence="8 10">
    <name type="scientific">Rotaria sordida</name>
    <dbReference type="NCBI Taxonomy" id="392033"/>
    <lineage>
        <taxon>Eukaryota</taxon>
        <taxon>Metazoa</taxon>
        <taxon>Spiralia</taxon>
        <taxon>Gnathifera</taxon>
        <taxon>Rotifera</taxon>
        <taxon>Eurotatoria</taxon>
        <taxon>Bdelloidea</taxon>
        <taxon>Philodinida</taxon>
        <taxon>Philodinidae</taxon>
        <taxon>Rotaria</taxon>
    </lineage>
</organism>
<dbReference type="Proteomes" id="UP000663870">
    <property type="component" value="Unassembled WGS sequence"/>
</dbReference>
<dbReference type="InterPro" id="IPR001623">
    <property type="entry name" value="DnaJ_domain"/>
</dbReference>
<evidence type="ECO:0000259" key="7">
    <source>
        <dbReference type="PROSITE" id="PS50076"/>
    </source>
</evidence>
<dbReference type="SUPFAM" id="SSF46565">
    <property type="entry name" value="Chaperone J-domain"/>
    <property type="match status" value="1"/>
</dbReference>
<dbReference type="AlphaFoldDB" id="A0A813NB93"/>
<keyword evidence="6" id="KW-0472">Membrane</keyword>
<dbReference type="GO" id="GO:0005783">
    <property type="term" value="C:endoplasmic reticulum"/>
    <property type="evidence" value="ECO:0007669"/>
    <property type="project" value="TreeGrafter"/>
</dbReference>